<accession>A0AAU7C7K7</accession>
<proteinExistence type="predicted"/>
<evidence type="ECO:0000313" key="1">
    <source>
        <dbReference type="EMBL" id="XBH01115.1"/>
    </source>
</evidence>
<dbReference type="EMBL" id="CP155447">
    <property type="protein sequence ID" value="XBH01115.1"/>
    <property type="molecule type" value="Genomic_DNA"/>
</dbReference>
<dbReference type="AlphaFoldDB" id="A0AAU7C7K7"/>
<gene>
    <name evidence="1" type="ORF">V5E97_22470</name>
</gene>
<protein>
    <submittedName>
        <fullName evidence="1">Uncharacterized protein</fullName>
    </submittedName>
</protein>
<dbReference type="RefSeq" id="WP_406693803.1">
    <property type="nucleotide sequence ID" value="NZ_CP155447.1"/>
</dbReference>
<reference evidence="1" key="1">
    <citation type="submission" date="2024-05" db="EMBL/GenBank/DDBJ databases">
        <title>Planctomycetes of the genus Singulisphaera possess chitinolytic capabilities.</title>
        <authorList>
            <person name="Ivanova A."/>
        </authorList>
    </citation>
    <scope>NUCLEOTIDE SEQUENCE</scope>
    <source>
        <strain evidence="1">Ch08T</strain>
    </source>
</reference>
<name>A0AAU7C7K7_9BACT</name>
<organism evidence="1">
    <name type="scientific">Singulisphaera sp. Ch08</name>
    <dbReference type="NCBI Taxonomy" id="3120278"/>
    <lineage>
        <taxon>Bacteria</taxon>
        <taxon>Pseudomonadati</taxon>
        <taxon>Planctomycetota</taxon>
        <taxon>Planctomycetia</taxon>
        <taxon>Isosphaerales</taxon>
        <taxon>Isosphaeraceae</taxon>
        <taxon>Singulisphaera</taxon>
    </lineage>
</organism>
<sequence>MNKGNEVVATTVTATAKEKWDDAGWTTKLQEAVQEAGGNFVGPLATPYEPWHYIYKPATAQPKAGNTYSSDMCGTSFRRH</sequence>